<evidence type="ECO:0000313" key="1">
    <source>
        <dbReference type="EMBL" id="KGM56299.1"/>
    </source>
</evidence>
<organism evidence="1 2">
    <name type="scientific">Lysobacter daejeonensis GH1-9</name>
    <dbReference type="NCBI Taxonomy" id="1385517"/>
    <lineage>
        <taxon>Bacteria</taxon>
        <taxon>Pseudomonadati</taxon>
        <taxon>Pseudomonadota</taxon>
        <taxon>Gammaproteobacteria</taxon>
        <taxon>Lysobacterales</taxon>
        <taxon>Lysobacteraceae</taxon>
        <taxon>Aerolutibacter</taxon>
    </lineage>
</organism>
<dbReference type="RefSeq" id="WP_084087013.1">
    <property type="nucleotide sequence ID" value="NZ_AVPU01000001.1"/>
</dbReference>
<name>A0A0A0F0L7_9GAMM</name>
<evidence type="ECO:0000313" key="2">
    <source>
        <dbReference type="Proteomes" id="UP000029998"/>
    </source>
</evidence>
<proteinExistence type="predicted"/>
<protein>
    <submittedName>
        <fullName evidence="1">Uncharacterized protein</fullName>
    </submittedName>
</protein>
<dbReference type="AlphaFoldDB" id="A0A0A0F0L7"/>
<reference evidence="1 2" key="1">
    <citation type="submission" date="2013-08" db="EMBL/GenBank/DDBJ databases">
        <title>Genome sequencing of Lysobacter.</title>
        <authorList>
            <person name="Zhang S."/>
            <person name="Wang G."/>
        </authorList>
    </citation>
    <scope>NUCLEOTIDE SEQUENCE [LARGE SCALE GENOMIC DNA]</scope>
    <source>
        <strain evidence="1 2">GH1-9</strain>
    </source>
</reference>
<gene>
    <name evidence="1" type="ORF">N800_08880</name>
</gene>
<dbReference type="EMBL" id="AVPU01000001">
    <property type="protein sequence ID" value="KGM56299.1"/>
    <property type="molecule type" value="Genomic_DNA"/>
</dbReference>
<dbReference type="OrthoDB" id="1441538at2"/>
<accession>A0A0A0F0L7</accession>
<dbReference type="STRING" id="1385517.N800_08880"/>
<dbReference type="eggNOG" id="ENOG5032SRI">
    <property type="taxonomic scope" value="Bacteria"/>
</dbReference>
<keyword evidence="2" id="KW-1185">Reference proteome</keyword>
<comment type="caution">
    <text evidence="1">The sequence shown here is derived from an EMBL/GenBank/DDBJ whole genome shotgun (WGS) entry which is preliminary data.</text>
</comment>
<dbReference type="Proteomes" id="UP000029998">
    <property type="component" value="Unassembled WGS sequence"/>
</dbReference>
<sequence length="163" mass="17321">MTVLAKIVDFLNNIGIETSEGVVPDSSFLPGVRITSGQLVYDPASLTWPGDLLHEAGHIATVPSSLRSMLSDGVELPEPATYATEAEATAWAYAAVRHLQLDPAVLFHCGGYHGASDRLISTFSLGVYPGAFGLAQSGMTVVAEDTCAHGASVYPEMRQWLRS</sequence>